<organism evidence="2 3">
    <name type="scientific">Spirosoma soli</name>
    <dbReference type="NCBI Taxonomy" id="1770529"/>
    <lineage>
        <taxon>Bacteria</taxon>
        <taxon>Pseudomonadati</taxon>
        <taxon>Bacteroidota</taxon>
        <taxon>Cytophagia</taxon>
        <taxon>Cytophagales</taxon>
        <taxon>Cytophagaceae</taxon>
        <taxon>Spirosoma</taxon>
    </lineage>
</organism>
<keyword evidence="1" id="KW-0472">Membrane</keyword>
<name>A0ABW5LZ90_9BACT</name>
<evidence type="ECO:0008006" key="4">
    <source>
        <dbReference type="Google" id="ProtNLM"/>
    </source>
</evidence>
<gene>
    <name evidence="2" type="ORF">ACFSUS_03070</name>
</gene>
<dbReference type="EMBL" id="JBHULN010000001">
    <property type="protein sequence ID" value="MFD2569596.1"/>
    <property type="molecule type" value="Genomic_DNA"/>
</dbReference>
<proteinExistence type="predicted"/>
<dbReference type="RefSeq" id="WP_381518890.1">
    <property type="nucleotide sequence ID" value="NZ_JBHULN010000001.1"/>
</dbReference>
<evidence type="ECO:0000256" key="1">
    <source>
        <dbReference type="SAM" id="Phobius"/>
    </source>
</evidence>
<keyword evidence="1" id="KW-1133">Transmembrane helix</keyword>
<sequence length="158" mass="17980">MAIALLTFIRAYRGWLVALLMVGMIALPSYYMTHTFVSSEALNGAVNRDEVAKIVVVRDRLALSEEYTAEITLNSTGLKRYKRYRADVFSNTDGPHLTVEGSSQKEVNWWRNIIAKQPRIQLSYQERYNWVEAIYKLVAGGLVIVVMLSIVQRIAPVK</sequence>
<keyword evidence="1" id="KW-0812">Transmembrane</keyword>
<accession>A0ABW5LZ90</accession>
<feature type="transmembrane region" description="Helical" evidence="1">
    <location>
        <begin position="12"/>
        <end position="31"/>
    </location>
</feature>
<keyword evidence="3" id="KW-1185">Reference proteome</keyword>
<dbReference type="Proteomes" id="UP001597469">
    <property type="component" value="Unassembled WGS sequence"/>
</dbReference>
<feature type="transmembrane region" description="Helical" evidence="1">
    <location>
        <begin position="133"/>
        <end position="151"/>
    </location>
</feature>
<reference evidence="3" key="1">
    <citation type="journal article" date="2019" name="Int. J. Syst. Evol. Microbiol.">
        <title>The Global Catalogue of Microorganisms (GCM) 10K type strain sequencing project: providing services to taxonomists for standard genome sequencing and annotation.</title>
        <authorList>
            <consortium name="The Broad Institute Genomics Platform"/>
            <consortium name="The Broad Institute Genome Sequencing Center for Infectious Disease"/>
            <person name="Wu L."/>
            <person name="Ma J."/>
        </authorList>
    </citation>
    <scope>NUCLEOTIDE SEQUENCE [LARGE SCALE GENOMIC DNA]</scope>
    <source>
        <strain evidence="3">KCTC 42805</strain>
    </source>
</reference>
<evidence type="ECO:0000313" key="3">
    <source>
        <dbReference type="Proteomes" id="UP001597469"/>
    </source>
</evidence>
<comment type="caution">
    <text evidence="2">The sequence shown here is derived from an EMBL/GenBank/DDBJ whole genome shotgun (WGS) entry which is preliminary data.</text>
</comment>
<evidence type="ECO:0000313" key="2">
    <source>
        <dbReference type="EMBL" id="MFD2569596.1"/>
    </source>
</evidence>
<protein>
    <recommendedName>
        <fullName evidence="4">DUF3592 domain-containing protein</fullName>
    </recommendedName>
</protein>